<organism evidence="1 2">
    <name type="scientific">Batillaria attramentaria</name>
    <dbReference type="NCBI Taxonomy" id="370345"/>
    <lineage>
        <taxon>Eukaryota</taxon>
        <taxon>Metazoa</taxon>
        <taxon>Spiralia</taxon>
        <taxon>Lophotrochozoa</taxon>
        <taxon>Mollusca</taxon>
        <taxon>Gastropoda</taxon>
        <taxon>Caenogastropoda</taxon>
        <taxon>Sorbeoconcha</taxon>
        <taxon>Cerithioidea</taxon>
        <taxon>Batillariidae</taxon>
        <taxon>Batillaria</taxon>
    </lineage>
</organism>
<accession>A0ABD0KNM9</accession>
<gene>
    <name evidence="1" type="ORF">BaRGS_00019970</name>
</gene>
<evidence type="ECO:0000313" key="1">
    <source>
        <dbReference type="EMBL" id="KAK7488835.1"/>
    </source>
</evidence>
<keyword evidence="2" id="KW-1185">Reference proteome</keyword>
<proteinExistence type="predicted"/>
<dbReference type="Proteomes" id="UP001519460">
    <property type="component" value="Unassembled WGS sequence"/>
</dbReference>
<comment type="caution">
    <text evidence="1">The sequence shown here is derived from an EMBL/GenBank/DDBJ whole genome shotgun (WGS) entry which is preliminary data.</text>
</comment>
<dbReference type="AlphaFoldDB" id="A0ABD0KNM9"/>
<protein>
    <submittedName>
        <fullName evidence="1">Uncharacterized protein</fullName>
    </submittedName>
</protein>
<name>A0ABD0KNM9_9CAEN</name>
<dbReference type="EMBL" id="JACVVK020000146">
    <property type="protein sequence ID" value="KAK7488835.1"/>
    <property type="molecule type" value="Genomic_DNA"/>
</dbReference>
<reference evidence="1 2" key="1">
    <citation type="journal article" date="2023" name="Sci. Data">
        <title>Genome assembly of the Korean intertidal mud-creeper Batillaria attramentaria.</title>
        <authorList>
            <person name="Patra A.K."/>
            <person name="Ho P.T."/>
            <person name="Jun S."/>
            <person name="Lee S.J."/>
            <person name="Kim Y."/>
            <person name="Won Y.J."/>
        </authorList>
    </citation>
    <scope>NUCLEOTIDE SEQUENCE [LARGE SCALE GENOMIC DNA]</scope>
    <source>
        <strain evidence="1">Wonlab-2016</strain>
    </source>
</reference>
<sequence length="139" mass="16357">MNHENVLYKYKTSKLDKTKTRRKFHRDIKESMEIKEQQRLVDTDAKQANKFPFFRSTPLLWALLLRTDTFLARLFAQEARGSIKITESKCSLFERIIRTVRRPSIGRCQREAGSGTTRGRQQRALLHSHGHDLYGWLGH</sequence>
<evidence type="ECO:0000313" key="2">
    <source>
        <dbReference type="Proteomes" id="UP001519460"/>
    </source>
</evidence>